<evidence type="ECO:0000256" key="1">
    <source>
        <dbReference type="SAM" id="Phobius"/>
    </source>
</evidence>
<feature type="transmembrane region" description="Helical" evidence="1">
    <location>
        <begin position="183"/>
        <end position="209"/>
    </location>
</feature>
<proteinExistence type="predicted"/>
<dbReference type="AlphaFoldDB" id="A0A8H7F9Y1"/>
<feature type="transmembrane region" description="Helical" evidence="1">
    <location>
        <begin position="265"/>
        <end position="283"/>
    </location>
</feature>
<reference evidence="2 3" key="1">
    <citation type="journal article" name="Sci. Rep.">
        <title>Telomere-to-telomere assembled and centromere annotated genomes of the two main subspecies of the button mushroom Agaricus bisporus reveal especially polymorphic chromosome ends.</title>
        <authorList>
            <person name="Sonnenberg A.S.M."/>
            <person name="Sedaghat-Telgerd N."/>
            <person name="Lavrijssen B."/>
            <person name="Ohm R.A."/>
            <person name="Hendrickx P.M."/>
            <person name="Scholtmeijer K."/>
            <person name="Baars J.J.P."/>
            <person name="van Peer A."/>
        </authorList>
    </citation>
    <scope>NUCLEOTIDE SEQUENCE [LARGE SCALE GENOMIC DNA]</scope>
    <source>
        <strain evidence="2 3">H119_p4</strain>
    </source>
</reference>
<gene>
    <name evidence="2" type="ORF">Agabi119p4_67</name>
</gene>
<comment type="caution">
    <text evidence="2">The sequence shown here is derived from an EMBL/GenBank/DDBJ whole genome shotgun (WGS) entry which is preliminary data.</text>
</comment>
<feature type="transmembrane region" description="Helical" evidence="1">
    <location>
        <begin position="58"/>
        <end position="81"/>
    </location>
</feature>
<feature type="transmembrane region" description="Helical" evidence="1">
    <location>
        <begin position="12"/>
        <end position="37"/>
    </location>
</feature>
<feature type="transmembrane region" description="Helical" evidence="1">
    <location>
        <begin position="101"/>
        <end position="127"/>
    </location>
</feature>
<dbReference type="Proteomes" id="UP000629468">
    <property type="component" value="Unassembled WGS sequence"/>
</dbReference>
<organism evidence="2 3">
    <name type="scientific">Agaricus bisporus var. burnettii</name>
    <dbReference type="NCBI Taxonomy" id="192524"/>
    <lineage>
        <taxon>Eukaryota</taxon>
        <taxon>Fungi</taxon>
        <taxon>Dikarya</taxon>
        <taxon>Basidiomycota</taxon>
        <taxon>Agaricomycotina</taxon>
        <taxon>Agaricomycetes</taxon>
        <taxon>Agaricomycetidae</taxon>
        <taxon>Agaricales</taxon>
        <taxon>Agaricineae</taxon>
        <taxon>Agaricaceae</taxon>
        <taxon>Agaricus</taxon>
    </lineage>
</organism>
<keyword evidence="1" id="KW-1133">Transmembrane helix</keyword>
<sequence>MSESGLSLPPYLLSQAVAINFTAGIFVGFYFVSVAYANRWLIFTDEGWQIRKKIHWHSLAATNITLMLLLFVLALTVNTSIAEAAFVEQGNKVEDYKAAPWRGIVACALTGVILLLADTVLASPFIMHRLWVTYSRRMAVMWLPIFLWFGGIACVAMQIFLQVKNIENPNFGPYSWAKVHMQVGPGIVFLPFLASTIVLNAYCTGLLIWRIWKNVKRVGNSTSSRQLQILIRILMESGVLYLAITIAHFVAYFGHSSFALHMNGGLHTIVIGIAYDLIIIRVGQNRSEEDRNQSNERLTTFQVADVNKGTSLGSSNTELADETMEFRSHKF</sequence>
<protein>
    <submittedName>
        <fullName evidence="2">Uncharacterized protein</fullName>
    </submittedName>
</protein>
<accession>A0A8H7F9Y1</accession>
<evidence type="ECO:0000313" key="3">
    <source>
        <dbReference type="Proteomes" id="UP000629468"/>
    </source>
</evidence>
<dbReference type="EMBL" id="JABXXO010000001">
    <property type="protein sequence ID" value="KAF7783902.1"/>
    <property type="molecule type" value="Genomic_DNA"/>
</dbReference>
<evidence type="ECO:0000313" key="2">
    <source>
        <dbReference type="EMBL" id="KAF7783902.1"/>
    </source>
</evidence>
<keyword evidence="1" id="KW-0472">Membrane</keyword>
<feature type="transmembrane region" description="Helical" evidence="1">
    <location>
        <begin position="229"/>
        <end position="253"/>
    </location>
</feature>
<keyword evidence="1" id="KW-0812">Transmembrane</keyword>
<name>A0A8H7F9Y1_AGABI</name>
<feature type="transmembrane region" description="Helical" evidence="1">
    <location>
        <begin position="139"/>
        <end position="163"/>
    </location>
</feature>